<proteinExistence type="predicted"/>
<accession>A0A3N4LIM5</accession>
<gene>
    <name evidence="2" type="ORF">L211DRAFT_790724</name>
</gene>
<dbReference type="InParanoid" id="A0A3N4LIM5"/>
<evidence type="ECO:0000313" key="3">
    <source>
        <dbReference type="Proteomes" id="UP000267821"/>
    </source>
</evidence>
<reference evidence="2 3" key="1">
    <citation type="journal article" date="2018" name="Nat. Ecol. Evol.">
        <title>Pezizomycetes genomes reveal the molecular basis of ectomycorrhizal truffle lifestyle.</title>
        <authorList>
            <person name="Murat C."/>
            <person name="Payen T."/>
            <person name="Noel B."/>
            <person name="Kuo A."/>
            <person name="Morin E."/>
            <person name="Chen J."/>
            <person name="Kohler A."/>
            <person name="Krizsan K."/>
            <person name="Balestrini R."/>
            <person name="Da Silva C."/>
            <person name="Montanini B."/>
            <person name="Hainaut M."/>
            <person name="Levati E."/>
            <person name="Barry K.W."/>
            <person name="Belfiori B."/>
            <person name="Cichocki N."/>
            <person name="Clum A."/>
            <person name="Dockter R.B."/>
            <person name="Fauchery L."/>
            <person name="Guy J."/>
            <person name="Iotti M."/>
            <person name="Le Tacon F."/>
            <person name="Lindquist E.A."/>
            <person name="Lipzen A."/>
            <person name="Malagnac F."/>
            <person name="Mello A."/>
            <person name="Molinier V."/>
            <person name="Miyauchi S."/>
            <person name="Poulain J."/>
            <person name="Riccioni C."/>
            <person name="Rubini A."/>
            <person name="Sitrit Y."/>
            <person name="Splivallo R."/>
            <person name="Traeger S."/>
            <person name="Wang M."/>
            <person name="Zifcakova L."/>
            <person name="Wipf D."/>
            <person name="Zambonelli A."/>
            <person name="Paolocci F."/>
            <person name="Nowrousian M."/>
            <person name="Ottonello S."/>
            <person name="Baldrian P."/>
            <person name="Spatafora J.W."/>
            <person name="Henrissat B."/>
            <person name="Nagy L.G."/>
            <person name="Aury J.M."/>
            <person name="Wincker P."/>
            <person name="Grigoriev I.V."/>
            <person name="Bonfante P."/>
            <person name="Martin F.M."/>
        </authorList>
    </citation>
    <scope>NUCLEOTIDE SEQUENCE [LARGE SCALE GENOMIC DNA]</scope>
    <source>
        <strain evidence="2 3">ATCC MYA-4762</strain>
    </source>
</reference>
<dbReference type="InterPro" id="IPR040201">
    <property type="entry name" value="Mrg3-like"/>
</dbReference>
<sequence>GLLLLLYGYTKYQEWAARALHNYPPSVAKELRRALYYSRNPGSSSYSPKDAARHFIAALEKAREEGMHPLSKEVTGVKIEIARLCEESGRKDKAVEVLRDVWNSLRTGLEIWDIRLKEGAENRSMKPASGKEGGKAPAQGETSESTIAMIIPEEQRRQEKRKNKLEPPGVTETTLQDGWLTPVEMASAFETLATHYLTTSRPQLATPLLIHAIHTLYPPNTPGPLDDPARLCHAATIMNTVSAAISELPVAPPIPGTVTSPQPAITPSTAAEYWAKMARGLTALKPDASPEIKEVLKLEECRQAHVTALINLAELRLQRGDRETARKLFQQAHKEAMNIGWEGGILRSEEGLITAE</sequence>
<organism evidence="2 3">
    <name type="scientific">Terfezia boudieri ATCC MYA-4762</name>
    <dbReference type="NCBI Taxonomy" id="1051890"/>
    <lineage>
        <taxon>Eukaryota</taxon>
        <taxon>Fungi</taxon>
        <taxon>Dikarya</taxon>
        <taxon>Ascomycota</taxon>
        <taxon>Pezizomycotina</taxon>
        <taxon>Pezizomycetes</taxon>
        <taxon>Pezizales</taxon>
        <taxon>Pezizaceae</taxon>
        <taxon>Terfezia</taxon>
    </lineage>
</organism>
<feature type="non-terminal residue" evidence="2">
    <location>
        <position position="1"/>
    </location>
</feature>
<dbReference type="GO" id="GO:0006515">
    <property type="term" value="P:protein quality control for misfolded or incompletely synthesized proteins"/>
    <property type="evidence" value="ECO:0007669"/>
    <property type="project" value="TreeGrafter"/>
</dbReference>
<dbReference type="GO" id="GO:0031942">
    <property type="term" value="C:i-AAA complex"/>
    <property type="evidence" value="ECO:0007669"/>
    <property type="project" value="TreeGrafter"/>
</dbReference>
<dbReference type="OrthoDB" id="10050400at2759"/>
<dbReference type="AlphaFoldDB" id="A0A3N4LIM5"/>
<evidence type="ECO:0000256" key="1">
    <source>
        <dbReference type="SAM" id="MobiDB-lite"/>
    </source>
</evidence>
<name>A0A3N4LIM5_9PEZI</name>
<dbReference type="EMBL" id="ML121561">
    <property type="protein sequence ID" value="RPB21309.1"/>
    <property type="molecule type" value="Genomic_DNA"/>
</dbReference>
<dbReference type="PANTHER" id="PTHR28142:SF1">
    <property type="entry name" value="MITOCHONDRIAL INNER MEMBRANE I-AAA PROTEASE SUPERCOMPLEX SUBUNIT MGR3-RELATED"/>
    <property type="match status" value="1"/>
</dbReference>
<dbReference type="PANTHER" id="PTHR28142">
    <property type="entry name" value="MITOCHONDRIAL INNER MEMBRANE I-AAA PROTEASE SUPERCOMPLEX SUBUNIT MGR3-RELATED"/>
    <property type="match status" value="1"/>
</dbReference>
<dbReference type="Proteomes" id="UP000267821">
    <property type="component" value="Unassembled WGS sequence"/>
</dbReference>
<protein>
    <recommendedName>
        <fullName evidence="4">TPR-like protein</fullName>
    </recommendedName>
</protein>
<dbReference type="STRING" id="1051890.A0A3N4LIM5"/>
<keyword evidence="3" id="KW-1185">Reference proteome</keyword>
<feature type="region of interest" description="Disordered" evidence="1">
    <location>
        <begin position="123"/>
        <end position="174"/>
    </location>
</feature>
<evidence type="ECO:0008006" key="4">
    <source>
        <dbReference type="Google" id="ProtNLM"/>
    </source>
</evidence>
<dbReference type="GO" id="GO:0051787">
    <property type="term" value="F:misfolded protein binding"/>
    <property type="evidence" value="ECO:0007669"/>
    <property type="project" value="TreeGrafter"/>
</dbReference>
<evidence type="ECO:0000313" key="2">
    <source>
        <dbReference type="EMBL" id="RPB21309.1"/>
    </source>
</evidence>